<dbReference type="InterPro" id="IPR014902">
    <property type="entry name" value="FHBP-like_C"/>
</dbReference>
<dbReference type="InterPro" id="IPR011250">
    <property type="entry name" value="OMP/PagP_B-barrel"/>
</dbReference>
<proteinExistence type="predicted"/>
<evidence type="ECO:0000313" key="5">
    <source>
        <dbReference type="Proteomes" id="UP000030526"/>
    </source>
</evidence>
<dbReference type="Gene3D" id="1.20.5.340">
    <property type="match status" value="1"/>
</dbReference>
<feature type="coiled-coil region" evidence="1">
    <location>
        <begin position="36"/>
        <end position="208"/>
    </location>
</feature>
<accession>A0A0A2XSA7</accession>
<dbReference type="Proteomes" id="UP000030526">
    <property type="component" value="Unassembled WGS sequence"/>
</dbReference>
<dbReference type="RefSeq" id="WP_052122135.1">
    <property type="nucleotide sequence ID" value="NZ_JPXS01000011.1"/>
</dbReference>
<feature type="domain" description="Factor H binding protein-like C-terminal" evidence="3">
    <location>
        <begin position="382"/>
        <end position="483"/>
    </location>
</feature>
<name>A0A0A2XSA7_9PAST</name>
<gene>
    <name evidence="4" type="ORF">JP32_01550</name>
</gene>
<dbReference type="SUPFAM" id="SSF57997">
    <property type="entry name" value="Tropomyosin"/>
    <property type="match status" value="1"/>
</dbReference>
<keyword evidence="1" id="KW-0175">Coiled coil</keyword>
<sequence>MKQKTFFQLSTITLACAALMACSSSSSDSPAKPSSEAQLQQQLDSAKTKLAKVKQQLSVAQADVNQHQQSLTQTSQQLTQTKQQLTKAQSDVKQLANTVSAKKAEVSRLTQEMAELVEVQKLGNSNDIQQKLSQTQQALVKANSSLSEAQNQLTNAEKQSASLKKTVAELESKKKSLSTQITQKQAQLSQLTAQVKAADQALDKEKSQLKQLTPDNPIAEVHTEKNYMGDRYKWRSIKFDEAGDIEQGSISQNIAISGRYYGTSSPSILVPDPVGTGIEEDYRNFEDIDFSQYLVNSQQIQSKEQFAQTCASRVACNPTVKRKIAEARFVNQTYSTYFIHTAMGYNSSDDKYYPGSPKIGYIFKELPQDNNVWTRPSGQEIVTYRGKVLGSFNKYPKYTPAQGDITLKANFADNTVSGTVTNRKGYINNQDIVLVKTPISEQSTNKIGFSGVIQYGSYDANRGSDGSYEGIFVGPKAEEVVGFIDRYDNTVDGKQVFGASSK</sequence>
<protein>
    <recommendedName>
        <fullName evidence="3">Factor H binding protein-like C-terminal domain-containing protein</fullName>
    </recommendedName>
</protein>
<dbReference type="PANTHER" id="PTHR43941">
    <property type="entry name" value="STRUCTURAL MAINTENANCE OF CHROMOSOMES PROTEIN 2"/>
    <property type="match status" value="1"/>
</dbReference>
<dbReference type="PROSITE" id="PS51257">
    <property type="entry name" value="PROKAR_LIPOPROTEIN"/>
    <property type="match status" value="1"/>
</dbReference>
<organism evidence="4 5">
    <name type="scientific">Gallibacterium anatis</name>
    <dbReference type="NCBI Taxonomy" id="750"/>
    <lineage>
        <taxon>Bacteria</taxon>
        <taxon>Pseudomonadati</taxon>
        <taxon>Pseudomonadota</taxon>
        <taxon>Gammaproteobacteria</taxon>
        <taxon>Pasteurellales</taxon>
        <taxon>Pasteurellaceae</taxon>
        <taxon>Gallibacterium</taxon>
    </lineage>
</organism>
<reference evidence="4 5" key="1">
    <citation type="submission" date="2014-08" db="EMBL/GenBank/DDBJ databases">
        <title>Chaperone-usher fimbriae in a diverse selection of Gallibacterium genomes.</title>
        <authorList>
            <person name="Kudirkiene E."/>
            <person name="Bager R.J."/>
            <person name="Johnson T.J."/>
            <person name="Bojesen A.M."/>
        </authorList>
    </citation>
    <scope>NUCLEOTIDE SEQUENCE [LARGE SCALE GENOMIC DNA]</scope>
    <source>
        <strain evidence="4 5">20558/3kl.</strain>
    </source>
</reference>
<evidence type="ECO:0000259" key="3">
    <source>
        <dbReference type="Pfam" id="PF08794"/>
    </source>
</evidence>
<dbReference type="AlphaFoldDB" id="A0A0A2XSA7"/>
<feature type="signal peptide" evidence="2">
    <location>
        <begin position="1"/>
        <end position="17"/>
    </location>
</feature>
<dbReference type="PANTHER" id="PTHR43941:SF1">
    <property type="entry name" value="STRUCTURAL MAINTENANCE OF CHROMOSOMES PROTEIN 2"/>
    <property type="match status" value="1"/>
</dbReference>
<dbReference type="Gene3D" id="2.40.160.90">
    <property type="match status" value="1"/>
</dbReference>
<dbReference type="Gene3D" id="1.20.5.300">
    <property type="match status" value="1"/>
</dbReference>
<evidence type="ECO:0000313" key="4">
    <source>
        <dbReference type="EMBL" id="KGQ33877.1"/>
    </source>
</evidence>
<comment type="caution">
    <text evidence="4">The sequence shown here is derived from an EMBL/GenBank/DDBJ whole genome shotgun (WGS) entry which is preliminary data.</text>
</comment>
<evidence type="ECO:0000256" key="1">
    <source>
        <dbReference type="SAM" id="Coils"/>
    </source>
</evidence>
<feature type="chain" id="PRO_5002008027" description="Factor H binding protein-like C-terminal domain-containing protein" evidence="2">
    <location>
        <begin position="18"/>
        <end position="502"/>
    </location>
</feature>
<dbReference type="SUPFAM" id="SSF56925">
    <property type="entry name" value="OMPA-like"/>
    <property type="match status" value="1"/>
</dbReference>
<keyword evidence="2" id="KW-0732">Signal</keyword>
<dbReference type="EMBL" id="JPXS01000011">
    <property type="protein sequence ID" value="KGQ33877.1"/>
    <property type="molecule type" value="Genomic_DNA"/>
</dbReference>
<dbReference type="Pfam" id="PF08794">
    <property type="entry name" value="FHBP_C"/>
    <property type="match status" value="1"/>
</dbReference>
<evidence type="ECO:0000256" key="2">
    <source>
        <dbReference type="SAM" id="SignalP"/>
    </source>
</evidence>